<proteinExistence type="predicted"/>
<name>A0AAD8YG05_9STRA</name>
<organism evidence="1 2">
    <name type="scientific">Skeletonema marinoi</name>
    <dbReference type="NCBI Taxonomy" id="267567"/>
    <lineage>
        <taxon>Eukaryota</taxon>
        <taxon>Sar</taxon>
        <taxon>Stramenopiles</taxon>
        <taxon>Ochrophyta</taxon>
        <taxon>Bacillariophyta</taxon>
        <taxon>Coscinodiscophyceae</taxon>
        <taxon>Thalassiosirophycidae</taxon>
        <taxon>Thalassiosirales</taxon>
        <taxon>Skeletonemataceae</taxon>
        <taxon>Skeletonema</taxon>
        <taxon>Skeletonema marinoi-dohrnii complex</taxon>
    </lineage>
</organism>
<protein>
    <submittedName>
        <fullName evidence="1">Uncharacterized protein</fullName>
    </submittedName>
</protein>
<gene>
    <name evidence="1" type="ORF">QTG54_004984</name>
</gene>
<evidence type="ECO:0000313" key="1">
    <source>
        <dbReference type="EMBL" id="KAK1744451.1"/>
    </source>
</evidence>
<dbReference type="AlphaFoldDB" id="A0AAD8YG05"/>
<evidence type="ECO:0000313" key="2">
    <source>
        <dbReference type="Proteomes" id="UP001224775"/>
    </source>
</evidence>
<dbReference type="Gene3D" id="2.60.120.620">
    <property type="entry name" value="q2cbj1_9rhob like domain"/>
    <property type="match status" value="1"/>
</dbReference>
<reference evidence="1" key="1">
    <citation type="submission" date="2023-06" db="EMBL/GenBank/DDBJ databases">
        <title>Survivors Of The Sea: Transcriptome response of Skeletonema marinoi to long-term dormancy.</title>
        <authorList>
            <person name="Pinder M.I.M."/>
            <person name="Kourtchenko O."/>
            <person name="Robertson E.K."/>
            <person name="Larsson T."/>
            <person name="Maumus F."/>
            <person name="Osuna-Cruz C.M."/>
            <person name="Vancaester E."/>
            <person name="Stenow R."/>
            <person name="Vandepoele K."/>
            <person name="Ploug H."/>
            <person name="Bruchert V."/>
            <person name="Godhe A."/>
            <person name="Topel M."/>
        </authorList>
    </citation>
    <scope>NUCLEOTIDE SEQUENCE</scope>
    <source>
        <strain evidence="1">R05AC</strain>
    </source>
</reference>
<sequence>MNKIIAAVSFDSVALAAVAMASTLTIGEAYMRTSLVDADSAKEARYPPLSSFITEAHIRELEEKNLVVIHNVLSVKTLKHARENIEKLSDAMDVTNHLNECDVRQDQILSIRENDHSEQGVHGDALIHSTLVVSYQGSALSSISWIRSENNVHCIAVFCGRLWVKQRDAISVIK</sequence>
<dbReference type="EMBL" id="JATAAI010000007">
    <property type="protein sequence ID" value="KAK1744451.1"/>
    <property type="molecule type" value="Genomic_DNA"/>
</dbReference>
<keyword evidence="2" id="KW-1185">Reference proteome</keyword>
<accession>A0AAD8YG05</accession>
<dbReference type="Proteomes" id="UP001224775">
    <property type="component" value="Unassembled WGS sequence"/>
</dbReference>
<comment type="caution">
    <text evidence="1">The sequence shown here is derived from an EMBL/GenBank/DDBJ whole genome shotgun (WGS) entry which is preliminary data.</text>
</comment>